<sequence length="296" mass="33585">MTNDKLKELKKEYENRVIPPQLDSIVETALHKGRKKKNHFPKWLIGFAAAILLFTTALNMNPAMAKTLSAIPVLGHVIQVLTWTEYTVDEPNYNASIKVPAIEDLKDKKLQQRLNEQYQAEGKKLFEDFKKEVGDIKKLGGGHFGIDSGYEIKTNNSDLLAIGRYAVNTAASSSTVMHYDTIDKKKEILLTLPMLFKNDDYITIITANIKEQMLASMAAPNSDKTYWIKDGTAKDDELTAEFNTIKKNNKFYINNEGKLIISFDKYDVAPGYMGIVEFEIPTKILKNLLLNNDYIH</sequence>
<dbReference type="Pfam" id="PF11738">
    <property type="entry name" value="DUF3298"/>
    <property type="match status" value="1"/>
</dbReference>
<dbReference type="Gene3D" id="3.90.640.20">
    <property type="entry name" value="Heat-shock cognate protein, ATPase"/>
    <property type="match status" value="1"/>
</dbReference>
<protein>
    <submittedName>
        <fullName evidence="3">Anti-sigma factor</fullName>
    </submittedName>
</protein>
<evidence type="ECO:0000313" key="3">
    <source>
        <dbReference type="EMBL" id="PWI26964.1"/>
    </source>
</evidence>
<evidence type="ECO:0000313" key="4">
    <source>
        <dbReference type="Proteomes" id="UP000245938"/>
    </source>
</evidence>
<dbReference type="EMBL" id="QFVR01000001">
    <property type="protein sequence ID" value="PWI26964.1"/>
    <property type="molecule type" value="Genomic_DNA"/>
</dbReference>
<feature type="transmembrane region" description="Helical" evidence="1">
    <location>
        <begin position="40"/>
        <end position="60"/>
    </location>
</feature>
<gene>
    <name evidence="3" type="ORF">DEX24_01300</name>
</gene>
<dbReference type="InterPro" id="IPR021729">
    <property type="entry name" value="DUF3298"/>
</dbReference>
<comment type="caution">
    <text evidence="3">The sequence shown here is derived from an EMBL/GenBank/DDBJ whole genome shotgun (WGS) entry which is preliminary data.</text>
</comment>
<dbReference type="Gene3D" id="3.30.565.40">
    <property type="entry name" value="Fervidobacterium nodosum Rt17-B1 like"/>
    <property type="match status" value="1"/>
</dbReference>
<dbReference type="AlphaFoldDB" id="A0A2U3AR15"/>
<dbReference type="OrthoDB" id="4990at2"/>
<keyword evidence="1" id="KW-1133">Transmembrane helix</keyword>
<reference evidence="3 4" key="1">
    <citation type="submission" date="2018-05" db="EMBL/GenBank/DDBJ databases">
        <title>Kurthia sibirica genome sequence.</title>
        <authorList>
            <person name="Maclea K.S."/>
            <person name="Goen A.E."/>
        </authorList>
    </citation>
    <scope>NUCLEOTIDE SEQUENCE [LARGE SCALE GENOMIC DNA]</scope>
    <source>
        <strain evidence="3 4">ATCC 49154</strain>
    </source>
</reference>
<keyword evidence="1" id="KW-0472">Membrane</keyword>
<accession>A0A2U3AR15</accession>
<evidence type="ECO:0000256" key="1">
    <source>
        <dbReference type="SAM" id="Phobius"/>
    </source>
</evidence>
<name>A0A2U3AR15_9BACL</name>
<keyword evidence="1" id="KW-0812">Transmembrane</keyword>
<dbReference type="Proteomes" id="UP000245938">
    <property type="component" value="Unassembled WGS sequence"/>
</dbReference>
<keyword evidence="4" id="KW-1185">Reference proteome</keyword>
<proteinExistence type="predicted"/>
<dbReference type="InterPro" id="IPR037126">
    <property type="entry name" value="PdaC/RsiV-like_sf"/>
</dbReference>
<dbReference type="RefSeq" id="WP_109304587.1">
    <property type="nucleotide sequence ID" value="NZ_BJUF01000001.1"/>
</dbReference>
<organism evidence="3 4">
    <name type="scientific">Kurthia sibirica</name>
    <dbReference type="NCBI Taxonomy" id="202750"/>
    <lineage>
        <taxon>Bacteria</taxon>
        <taxon>Bacillati</taxon>
        <taxon>Bacillota</taxon>
        <taxon>Bacilli</taxon>
        <taxon>Bacillales</taxon>
        <taxon>Caryophanaceae</taxon>
        <taxon>Kurthia</taxon>
    </lineage>
</organism>
<feature type="domain" description="DUF3298" evidence="2">
    <location>
        <begin position="195"/>
        <end position="282"/>
    </location>
</feature>
<evidence type="ECO:0000259" key="2">
    <source>
        <dbReference type="Pfam" id="PF11738"/>
    </source>
</evidence>